<keyword evidence="1" id="KW-0489">Methyltransferase</keyword>
<dbReference type="PROSITE" id="PS50123">
    <property type="entry name" value="CHER"/>
    <property type="match status" value="1"/>
</dbReference>
<dbReference type="PANTHER" id="PTHR24422:SF19">
    <property type="entry name" value="CHEMOTAXIS PROTEIN METHYLTRANSFERASE"/>
    <property type="match status" value="1"/>
</dbReference>
<evidence type="ECO:0000259" key="4">
    <source>
        <dbReference type="PROSITE" id="PS50123"/>
    </source>
</evidence>
<proteinExistence type="predicted"/>
<evidence type="ECO:0000256" key="2">
    <source>
        <dbReference type="ARBA" id="ARBA00022679"/>
    </source>
</evidence>
<dbReference type="InterPro" id="IPR022642">
    <property type="entry name" value="CheR_C"/>
</dbReference>
<accession>A0ABY0DKW7</accession>
<feature type="domain" description="CheR-type methyltransferase" evidence="4">
    <location>
        <begin position="48"/>
        <end position="289"/>
    </location>
</feature>
<dbReference type="InterPro" id="IPR050903">
    <property type="entry name" value="Bact_Chemotaxis_MeTrfase"/>
</dbReference>
<dbReference type="InterPro" id="IPR000780">
    <property type="entry name" value="CheR_MeTrfase"/>
</dbReference>
<dbReference type="Pfam" id="PF01739">
    <property type="entry name" value="CheR"/>
    <property type="match status" value="1"/>
</dbReference>
<dbReference type="Gene3D" id="3.40.50.150">
    <property type="entry name" value="Vaccinia Virus protein VP39"/>
    <property type="match status" value="1"/>
</dbReference>
<evidence type="ECO:0000313" key="5">
    <source>
        <dbReference type="EMBL" id="RXG94981.1"/>
    </source>
</evidence>
<name>A0ABY0DKW7_9BRAD</name>
<organism evidence="5 6">
    <name type="scientific">Bradyrhizobium zhanjiangense</name>
    <dbReference type="NCBI Taxonomy" id="1325107"/>
    <lineage>
        <taxon>Bacteria</taxon>
        <taxon>Pseudomonadati</taxon>
        <taxon>Pseudomonadota</taxon>
        <taxon>Alphaproteobacteria</taxon>
        <taxon>Hyphomicrobiales</taxon>
        <taxon>Nitrobacteraceae</taxon>
        <taxon>Bradyrhizobium</taxon>
    </lineage>
</organism>
<keyword evidence="6" id="KW-1185">Reference proteome</keyword>
<comment type="caution">
    <text evidence="5">The sequence shown here is derived from an EMBL/GenBank/DDBJ whole genome shotgun (WGS) entry which is preliminary data.</text>
</comment>
<keyword evidence="2" id="KW-0808">Transferase</keyword>
<dbReference type="Proteomes" id="UP000289946">
    <property type="component" value="Unassembled WGS sequence"/>
</dbReference>
<evidence type="ECO:0000313" key="6">
    <source>
        <dbReference type="Proteomes" id="UP000289946"/>
    </source>
</evidence>
<keyword evidence="3" id="KW-0949">S-adenosyl-L-methionine</keyword>
<dbReference type="CDD" id="cd02440">
    <property type="entry name" value="AdoMet_MTases"/>
    <property type="match status" value="1"/>
</dbReference>
<evidence type="ECO:0000256" key="1">
    <source>
        <dbReference type="ARBA" id="ARBA00022603"/>
    </source>
</evidence>
<sequence>MAATFVARAQHEGLRVSIPLMGDADCTAFLQWALPQLDMRWAGFRKVRHQVCKRVRHRITALGLSGFAAYRERLERDSQEWQVLDQFCHITMSRFFRDRGVFDCLRTSILPTVADRAQSERRPARCWSAGCASGEEPYSIRMLWDIGLSSAGPNTEMSIVATDIDDALLARARKGCYGRTSLREVPPELIARAFEHAGSRFCIQKQHRDGVIFLKQDLRSEAPRGPFDLILCRYLAFTYFASSLQQKVLTAFAERLVPNGFLVVGSHEQLADARFASIAGMPHVFTNVN</sequence>
<dbReference type="EMBL" id="RDRA01000008">
    <property type="protein sequence ID" value="RXG94981.1"/>
    <property type="molecule type" value="Genomic_DNA"/>
</dbReference>
<evidence type="ECO:0000256" key="3">
    <source>
        <dbReference type="ARBA" id="ARBA00022691"/>
    </source>
</evidence>
<dbReference type="SUPFAM" id="SSF53335">
    <property type="entry name" value="S-adenosyl-L-methionine-dependent methyltransferases"/>
    <property type="match status" value="1"/>
</dbReference>
<dbReference type="InterPro" id="IPR029063">
    <property type="entry name" value="SAM-dependent_MTases_sf"/>
</dbReference>
<dbReference type="PANTHER" id="PTHR24422">
    <property type="entry name" value="CHEMOTAXIS PROTEIN METHYLTRANSFERASE"/>
    <property type="match status" value="1"/>
</dbReference>
<gene>
    <name evidence="5" type="ORF">EAS62_15705</name>
</gene>
<reference evidence="5 6" key="1">
    <citation type="submission" date="2018-10" db="EMBL/GenBank/DDBJ databases">
        <title>Bradyrhizobium sp. nov., isolated from effective nodules of peanut in China.</title>
        <authorList>
            <person name="Li Y."/>
        </authorList>
    </citation>
    <scope>NUCLEOTIDE SEQUENCE [LARGE SCALE GENOMIC DNA]</scope>
    <source>
        <strain evidence="5 6">CCBAU 51781</strain>
    </source>
</reference>
<dbReference type="PRINTS" id="PR00996">
    <property type="entry name" value="CHERMTFRASE"/>
</dbReference>
<protein>
    <submittedName>
        <fullName evidence="5">Chemotaxis protein CheR</fullName>
    </submittedName>
</protein>
<dbReference type="SMART" id="SM00138">
    <property type="entry name" value="MeTrc"/>
    <property type="match status" value="1"/>
</dbReference>